<proteinExistence type="predicted"/>
<dbReference type="EMBL" id="JALNTZ010000004">
    <property type="protein sequence ID" value="KAJ3655965.1"/>
    <property type="molecule type" value="Genomic_DNA"/>
</dbReference>
<accession>A0AA38IGL0</accession>
<evidence type="ECO:0000313" key="1">
    <source>
        <dbReference type="EMBL" id="KAJ3655965.1"/>
    </source>
</evidence>
<organism evidence="1 2">
    <name type="scientific">Zophobas morio</name>
    <dbReference type="NCBI Taxonomy" id="2755281"/>
    <lineage>
        <taxon>Eukaryota</taxon>
        <taxon>Metazoa</taxon>
        <taxon>Ecdysozoa</taxon>
        <taxon>Arthropoda</taxon>
        <taxon>Hexapoda</taxon>
        <taxon>Insecta</taxon>
        <taxon>Pterygota</taxon>
        <taxon>Neoptera</taxon>
        <taxon>Endopterygota</taxon>
        <taxon>Coleoptera</taxon>
        <taxon>Polyphaga</taxon>
        <taxon>Cucujiformia</taxon>
        <taxon>Tenebrionidae</taxon>
        <taxon>Zophobas</taxon>
    </lineage>
</organism>
<sequence length="96" mass="10773">MSSTPPVSKYGPVHAIYSRGRIKQQFPRSGNAPGPVYRLRIAIKHAVRLRTTLAAMILHATNHLLTDSVASRFVLLCRPVFITYPHPEDLRRSTPV</sequence>
<gene>
    <name evidence="1" type="ORF">Zmor_015072</name>
</gene>
<name>A0AA38IGL0_9CUCU</name>
<comment type="caution">
    <text evidence="1">The sequence shown here is derived from an EMBL/GenBank/DDBJ whole genome shotgun (WGS) entry which is preliminary data.</text>
</comment>
<evidence type="ECO:0000313" key="2">
    <source>
        <dbReference type="Proteomes" id="UP001168821"/>
    </source>
</evidence>
<keyword evidence="2" id="KW-1185">Reference proteome</keyword>
<dbReference type="AlphaFoldDB" id="A0AA38IGL0"/>
<dbReference type="Proteomes" id="UP001168821">
    <property type="component" value="Unassembled WGS sequence"/>
</dbReference>
<protein>
    <submittedName>
        <fullName evidence="1">Uncharacterized protein</fullName>
    </submittedName>
</protein>
<reference evidence="1" key="1">
    <citation type="journal article" date="2023" name="G3 (Bethesda)">
        <title>Whole genome assemblies of Zophobas morio and Tenebrio molitor.</title>
        <authorList>
            <person name="Kaur S."/>
            <person name="Stinson S.A."/>
            <person name="diCenzo G.C."/>
        </authorList>
    </citation>
    <scope>NUCLEOTIDE SEQUENCE</scope>
    <source>
        <strain evidence="1">QUZm001</strain>
    </source>
</reference>